<accession>A0A382K572</accession>
<sequence>ATTDASLEARIFDGVLGQPEFSNRGSGFMNVSATLTGDGFADEYQIGPYLQVKDMNGKPGPGAILYINGLEDQVYRITQVNNVTGNSPNIAAQFRITPRLNANESPDHETTIEIRERYSQVRITGHDFLDIGTGNKSTTNYPGLYTSGYTPGYERKQQNETVSNGGGRVFYTSTDQDGNYRVGELFEVEQSTGIVTLNADLFDLSGLTEITLGAGGIGGTDVKINEFSTDPTLKKNSNSVIPTQKAIATFVGSRVSGGGANLITNEVRAGQIKFANDQIFNEAFPAAGQVVFAATVNISNVSGPMLAQSYFFGSNVRDSWDEGGVERDTLYGN</sequence>
<proteinExistence type="predicted"/>
<feature type="non-terminal residue" evidence="1">
    <location>
        <position position="1"/>
    </location>
</feature>
<organism evidence="1">
    <name type="scientific">marine metagenome</name>
    <dbReference type="NCBI Taxonomy" id="408172"/>
    <lineage>
        <taxon>unclassified sequences</taxon>
        <taxon>metagenomes</taxon>
        <taxon>ecological metagenomes</taxon>
    </lineage>
</organism>
<reference evidence="1" key="1">
    <citation type="submission" date="2018-05" db="EMBL/GenBank/DDBJ databases">
        <authorList>
            <person name="Lanie J.A."/>
            <person name="Ng W.-L."/>
            <person name="Kazmierczak K.M."/>
            <person name="Andrzejewski T.M."/>
            <person name="Davidsen T.M."/>
            <person name="Wayne K.J."/>
            <person name="Tettelin H."/>
            <person name="Glass J.I."/>
            <person name="Rusch D."/>
            <person name="Podicherti R."/>
            <person name="Tsui H.-C.T."/>
            <person name="Winkler M.E."/>
        </authorList>
    </citation>
    <scope>NUCLEOTIDE SEQUENCE</scope>
</reference>
<dbReference type="AlphaFoldDB" id="A0A382K572"/>
<evidence type="ECO:0000313" key="1">
    <source>
        <dbReference type="EMBL" id="SVC19408.1"/>
    </source>
</evidence>
<name>A0A382K572_9ZZZZ</name>
<gene>
    <name evidence="1" type="ORF">METZ01_LOCUS272262</name>
</gene>
<dbReference type="EMBL" id="UINC01078382">
    <property type="protein sequence ID" value="SVC19408.1"/>
    <property type="molecule type" value="Genomic_DNA"/>
</dbReference>
<protein>
    <submittedName>
        <fullName evidence="1">Uncharacterized protein</fullName>
    </submittedName>
</protein>